<organism evidence="1 2">
    <name type="scientific">Panagrolaimus sp. PS1159</name>
    <dbReference type="NCBI Taxonomy" id="55785"/>
    <lineage>
        <taxon>Eukaryota</taxon>
        <taxon>Metazoa</taxon>
        <taxon>Ecdysozoa</taxon>
        <taxon>Nematoda</taxon>
        <taxon>Chromadorea</taxon>
        <taxon>Rhabditida</taxon>
        <taxon>Tylenchina</taxon>
        <taxon>Panagrolaimomorpha</taxon>
        <taxon>Panagrolaimoidea</taxon>
        <taxon>Panagrolaimidae</taxon>
        <taxon>Panagrolaimus</taxon>
    </lineage>
</organism>
<protein>
    <submittedName>
        <fullName evidence="2">Uncharacterized protein</fullName>
    </submittedName>
</protein>
<evidence type="ECO:0000313" key="1">
    <source>
        <dbReference type="Proteomes" id="UP000887580"/>
    </source>
</evidence>
<proteinExistence type="predicted"/>
<evidence type="ECO:0000313" key="2">
    <source>
        <dbReference type="WBParaSite" id="PS1159_v2.g1549.t1"/>
    </source>
</evidence>
<dbReference type="WBParaSite" id="PS1159_v2.g1549.t1">
    <property type="protein sequence ID" value="PS1159_v2.g1549.t1"/>
    <property type="gene ID" value="PS1159_v2.g1549"/>
</dbReference>
<sequence>MYFITPSNPNIFLIGIHENQLYGFGKKKNKLCLYQKSIFDSGNWEELFIIKLDVIKSQCCDGGLHVASGMNDTKIWIAAREKEFTRIFSYDIFTNEFITYKMLEEIYDEFALLNCNLCCKCLIPVIRYNGCESDLHSFIITPRRYVNKVGIFRYFFNINKSQHCLLWKKFGSFRLRSSTVTSNIAVHHEGEVLFVRKKLQDGQIKTLSISDSEHQINANIPVDGLDSVGHDISFCHDNFNAIFRLTLQKRNADCLLNVCFIDFSLSPAYIKNYCLLSCTVDSNFPSFESAPFFLSSRITPTKHPSYKSFGIISPCFIVFQTNDEIVTVPLRMLSLSESSYLALRKIPEPSAAVDAAKVKLSTFQKIKKFFTRKTKKVKDPWMSLNFIKKTLGLSKNFDLK</sequence>
<name>A0AC35FAM2_9BILA</name>
<dbReference type="Proteomes" id="UP000887580">
    <property type="component" value="Unplaced"/>
</dbReference>
<accession>A0AC35FAM2</accession>
<reference evidence="2" key="1">
    <citation type="submission" date="2022-11" db="UniProtKB">
        <authorList>
            <consortium name="WormBaseParasite"/>
        </authorList>
    </citation>
    <scope>IDENTIFICATION</scope>
</reference>